<dbReference type="SUPFAM" id="SSF161098">
    <property type="entry name" value="MetI-like"/>
    <property type="match status" value="1"/>
</dbReference>
<dbReference type="InterPro" id="IPR035906">
    <property type="entry name" value="MetI-like_sf"/>
</dbReference>
<gene>
    <name evidence="15" type="primary">nrtB</name>
    <name evidence="15" type="ORF">GCM10011273_10300</name>
</gene>
<keyword evidence="7 12" id="KW-0812">Transmembrane</keyword>
<keyword evidence="10 12" id="KW-0472">Membrane</keyword>
<feature type="transmembrane region" description="Helical" evidence="12">
    <location>
        <begin position="279"/>
        <end position="303"/>
    </location>
</feature>
<evidence type="ECO:0000256" key="8">
    <source>
        <dbReference type="ARBA" id="ARBA00022989"/>
    </source>
</evidence>
<dbReference type="GO" id="GO:0042918">
    <property type="term" value="P:alkanesulfonate transmembrane transport"/>
    <property type="evidence" value="ECO:0007669"/>
    <property type="project" value="UniProtKB-ARBA"/>
</dbReference>
<feature type="transmembrane region" description="Helical" evidence="12">
    <location>
        <begin position="180"/>
        <end position="201"/>
    </location>
</feature>
<evidence type="ECO:0000256" key="10">
    <source>
        <dbReference type="ARBA" id="ARBA00023136"/>
    </source>
</evidence>
<keyword evidence="4 12" id="KW-0813">Transport</keyword>
<evidence type="ECO:0000256" key="13">
    <source>
        <dbReference type="SAM" id="MobiDB-lite"/>
    </source>
</evidence>
<keyword evidence="5" id="KW-1003">Cell membrane</keyword>
<dbReference type="GO" id="GO:0015112">
    <property type="term" value="F:nitrate transmembrane transporter activity"/>
    <property type="evidence" value="ECO:0007669"/>
    <property type="project" value="InterPro"/>
</dbReference>
<sequence length="310" mass="33721">MAFDTPKLVTGEASVPETHTKEASPVPARATPRDPIALAQQKQINAAKLRKFADKVSTWLMPALTIAAFLLIWEVIANAFPGGLPAPSMVLMESQELIFNPFYDRGGVDKGLFWHVMTSLSRVGIGFGLAAIAGVLLGAFIGTVDLARKGLDPIFQVFRTVPPLAWLPISLAALREAEPSALFVIFITSIWPIVINTAVGVRNIPQDYLNVAKVLRLHPVEFFFQIMLPAATPHIFTGLRIGVGMSWLAIVASEMLLGGVGIGFFIWDQYNSSRMSDIIVALMWVGMVGFILDRLVAMLGQYVSRGTTAD</sequence>
<dbReference type="AlphaFoldDB" id="A0A918PZL2"/>
<feature type="region of interest" description="Disordered" evidence="13">
    <location>
        <begin position="1"/>
        <end position="32"/>
    </location>
</feature>
<dbReference type="PROSITE" id="PS50928">
    <property type="entry name" value="ABC_TM1"/>
    <property type="match status" value="1"/>
</dbReference>
<evidence type="ECO:0000256" key="5">
    <source>
        <dbReference type="ARBA" id="ARBA00022475"/>
    </source>
</evidence>
<dbReference type="NCBIfam" id="TIGR01183">
    <property type="entry name" value="ntrB"/>
    <property type="match status" value="1"/>
</dbReference>
<keyword evidence="9" id="KW-0406">Ion transport</keyword>
<evidence type="ECO:0000256" key="1">
    <source>
        <dbReference type="ARBA" id="ARBA00004533"/>
    </source>
</evidence>
<dbReference type="Proteomes" id="UP000662572">
    <property type="component" value="Unassembled WGS sequence"/>
</dbReference>
<dbReference type="GO" id="GO:0005886">
    <property type="term" value="C:plasma membrane"/>
    <property type="evidence" value="ECO:0007669"/>
    <property type="project" value="UniProtKB-SubCell"/>
</dbReference>
<keyword evidence="8 12" id="KW-1133">Transmembrane helix</keyword>
<evidence type="ECO:0000259" key="14">
    <source>
        <dbReference type="PROSITE" id="PS50928"/>
    </source>
</evidence>
<dbReference type="Pfam" id="PF00528">
    <property type="entry name" value="BPD_transp_1"/>
    <property type="match status" value="1"/>
</dbReference>
<accession>A0A918PZL2</accession>
<keyword evidence="6" id="KW-0997">Cell inner membrane</keyword>
<dbReference type="EMBL" id="BMZB01000001">
    <property type="protein sequence ID" value="GGZ26670.1"/>
    <property type="molecule type" value="Genomic_DNA"/>
</dbReference>
<name>A0A918PZL2_9CAUL</name>
<evidence type="ECO:0000256" key="12">
    <source>
        <dbReference type="RuleBase" id="RU363032"/>
    </source>
</evidence>
<feature type="transmembrane region" description="Helical" evidence="12">
    <location>
        <begin position="59"/>
        <end position="80"/>
    </location>
</feature>
<comment type="caution">
    <text evidence="15">The sequence shown here is derived from an EMBL/GenBank/DDBJ whole genome shotgun (WGS) entry which is preliminary data.</text>
</comment>
<reference evidence="15" key="1">
    <citation type="journal article" date="2014" name="Int. J. Syst. Evol. Microbiol.">
        <title>Complete genome sequence of Corynebacterium casei LMG S-19264T (=DSM 44701T), isolated from a smear-ripened cheese.</title>
        <authorList>
            <consortium name="US DOE Joint Genome Institute (JGI-PGF)"/>
            <person name="Walter F."/>
            <person name="Albersmeier A."/>
            <person name="Kalinowski J."/>
            <person name="Ruckert C."/>
        </authorList>
    </citation>
    <scope>NUCLEOTIDE SEQUENCE</scope>
    <source>
        <strain evidence="15">KCTC 32296</strain>
    </source>
</reference>
<evidence type="ECO:0000256" key="9">
    <source>
        <dbReference type="ARBA" id="ARBA00023065"/>
    </source>
</evidence>
<comment type="subcellular location">
    <subcellularLocation>
        <location evidence="1">Cell inner membrane</location>
    </subcellularLocation>
    <subcellularLocation>
        <location evidence="2 12">Cell membrane</location>
        <topology evidence="2 12">Multi-pass membrane protein</topology>
    </subcellularLocation>
</comment>
<keyword evidence="16" id="KW-1185">Reference proteome</keyword>
<protein>
    <submittedName>
        <fullName evidence="15">Nitrate ABC transporter, permease protein</fullName>
    </submittedName>
</protein>
<evidence type="ECO:0000256" key="3">
    <source>
        <dbReference type="ARBA" id="ARBA00009306"/>
    </source>
</evidence>
<evidence type="ECO:0000256" key="11">
    <source>
        <dbReference type="ARBA" id="ARBA00056719"/>
    </source>
</evidence>
<dbReference type="RefSeq" id="WP_189485283.1">
    <property type="nucleotide sequence ID" value="NZ_BMZB01000001.1"/>
</dbReference>
<comment type="function">
    <text evidence="11">Probably part of an ABC transporter complex. Probably responsible for the translocation of the substrate across the membrane.</text>
</comment>
<dbReference type="Gene3D" id="1.10.3720.10">
    <property type="entry name" value="MetI-like"/>
    <property type="match status" value="1"/>
</dbReference>
<feature type="transmembrane region" description="Helical" evidence="12">
    <location>
        <begin position="247"/>
        <end position="267"/>
    </location>
</feature>
<dbReference type="GO" id="GO:0006811">
    <property type="term" value="P:monoatomic ion transport"/>
    <property type="evidence" value="ECO:0007669"/>
    <property type="project" value="UniProtKB-KW"/>
</dbReference>
<evidence type="ECO:0000313" key="15">
    <source>
        <dbReference type="EMBL" id="GGZ26670.1"/>
    </source>
</evidence>
<feature type="transmembrane region" description="Helical" evidence="12">
    <location>
        <begin position="123"/>
        <end position="144"/>
    </location>
</feature>
<dbReference type="PANTHER" id="PTHR30151:SF7">
    <property type="entry name" value="NITRATE IMPORT PERMEASE PROTEIN NRTB"/>
    <property type="match status" value="1"/>
</dbReference>
<dbReference type="InterPro" id="IPR005889">
    <property type="entry name" value="NtrB"/>
</dbReference>
<dbReference type="PANTHER" id="PTHR30151">
    <property type="entry name" value="ALKANE SULFONATE ABC TRANSPORTER-RELATED, MEMBRANE SUBUNIT"/>
    <property type="match status" value="1"/>
</dbReference>
<evidence type="ECO:0000256" key="7">
    <source>
        <dbReference type="ARBA" id="ARBA00022692"/>
    </source>
</evidence>
<proteinExistence type="inferred from homology"/>
<evidence type="ECO:0000313" key="16">
    <source>
        <dbReference type="Proteomes" id="UP000662572"/>
    </source>
</evidence>
<dbReference type="InterPro" id="IPR000515">
    <property type="entry name" value="MetI-like"/>
</dbReference>
<evidence type="ECO:0000256" key="6">
    <source>
        <dbReference type="ARBA" id="ARBA00022519"/>
    </source>
</evidence>
<reference evidence="15" key="2">
    <citation type="submission" date="2020-09" db="EMBL/GenBank/DDBJ databases">
        <authorList>
            <person name="Sun Q."/>
            <person name="Kim S."/>
        </authorList>
    </citation>
    <scope>NUCLEOTIDE SEQUENCE</scope>
    <source>
        <strain evidence="15">KCTC 32296</strain>
    </source>
</reference>
<comment type="similarity">
    <text evidence="3 12">Belongs to the binding-protein-dependent transport system permease family.</text>
</comment>
<evidence type="ECO:0000256" key="2">
    <source>
        <dbReference type="ARBA" id="ARBA00004651"/>
    </source>
</evidence>
<dbReference type="FunFam" id="1.10.3720.10:FF:000003">
    <property type="entry name" value="Aliphatic sulfonate ABC transporter permease"/>
    <property type="match status" value="1"/>
</dbReference>
<dbReference type="CDD" id="cd06261">
    <property type="entry name" value="TM_PBP2"/>
    <property type="match status" value="1"/>
</dbReference>
<evidence type="ECO:0000256" key="4">
    <source>
        <dbReference type="ARBA" id="ARBA00022448"/>
    </source>
</evidence>
<feature type="domain" description="ABC transmembrane type-1" evidence="14">
    <location>
        <begin position="116"/>
        <end position="300"/>
    </location>
</feature>
<organism evidence="15 16">
    <name type="scientific">Asticcacaulis endophyticus</name>
    <dbReference type="NCBI Taxonomy" id="1395890"/>
    <lineage>
        <taxon>Bacteria</taxon>
        <taxon>Pseudomonadati</taxon>
        <taxon>Pseudomonadota</taxon>
        <taxon>Alphaproteobacteria</taxon>
        <taxon>Caulobacterales</taxon>
        <taxon>Caulobacteraceae</taxon>
        <taxon>Asticcacaulis</taxon>
    </lineage>
</organism>